<gene>
    <name evidence="2" type="ORF">PRZ48_006380</name>
</gene>
<evidence type="ECO:0000313" key="3">
    <source>
        <dbReference type="Proteomes" id="UP001305779"/>
    </source>
</evidence>
<feature type="transmembrane region" description="Helical" evidence="1">
    <location>
        <begin position="98"/>
        <end position="120"/>
    </location>
</feature>
<comment type="caution">
    <text evidence="2">The sequence shown here is derived from an EMBL/GenBank/DDBJ whole genome shotgun (WGS) entry which is preliminary data.</text>
</comment>
<dbReference type="Pfam" id="PF14087">
    <property type="entry name" value="DUF4267"/>
    <property type="match status" value="1"/>
</dbReference>
<reference evidence="2 3" key="1">
    <citation type="journal article" date="2023" name="G3 (Bethesda)">
        <title>A chromosome-level genome assembly of Zasmidium syzygii isolated from banana leaves.</title>
        <authorList>
            <person name="van Westerhoven A.C."/>
            <person name="Mehrabi R."/>
            <person name="Talebi R."/>
            <person name="Steentjes M.B.F."/>
            <person name="Corcolon B."/>
            <person name="Chong P.A."/>
            <person name="Kema G.H.J."/>
            <person name="Seidl M.F."/>
        </authorList>
    </citation>
    <scope>NUCLEOTIDE SEQUENCE [LARGE SCALE GENOMIC DNA]</scope>
    <source>
        <strain evidence="2 3">P124</strain>
    </source>
</reference>
<keyword evidence="1" id="KW-0472">Membrane</keyword>
<dbReference type="InterPro" id="IPR025363">
    <property type="entry name" value="DUF4267"/>
</dbReference>
<evidence type="ECO:0008006" key="4">
    <source>
        <dbReference type="Google" id="ProtNLM"/>
    </source>
</evidence>
<dbReference type="Proteomes" id="UP001305779">
    <property type="component" value="Unassembled WGS sequence"/>
</dbReference>
<proteinExistence type="predicted"/>
<keyword evidence="1" id="KW-0812">Transmembrane</keyword>
<protein>
    <recommendedName>
        <fullName evidence="4">DUF4267 domain-containing protein</fullName>
    </recommendedName>
</protein>
<accession>A0ABR0EP41</accession>
<evidence type="ECO:0000313" key="2">
    <source>
        <dbReference type="EMBL" id="KAK4502953.1"/>
    </source>
</evidence>
<sequence length="154" mass="16281">MASTRFTSNSLFSNLPPPSECLAILLGLAELTAFGLTGLTDPTTFSTNYGLPIQSTSAAQHTSETTTKRALVQAIAARNIQNGALLLTLALYTRDRTALGIAVGLGVVTTLADTLIVRANGVKDTVAFHAVGVVNCVLLGGSLLWWGREDRFFK</sequence>
<keyword evidence="3" id="KW-1185">Reference proteome</keyword>
<keyword evidence="1" id="KW-1133">Transmembrane helix</keyword>
<name>A0ABR0EP41_ZASCE</name>
<organism evidence="2 3">
    <name type="scientific">Zasmidium cellare</name>
    <name type="common">Wine cellar mold</name>
    <name type="synonym">Racodium cellare</name>
    <dbReference type="NCBI Taxonomy" id="395010"/>
    <lineage>
        <taxon>Eukaryota</taxon>
        <taxon>Fungi</taxon>
        <taxon>Dikarya</taxon>
        <taxon>Ascomycota</taxon>
        <taxon>Pezizomycotina</taxon>
        <taxon>Dothideomycetes</taxon>
        <taxon>Dothideomycetidae</taxon>
        <taxon>Mycosphaerellales</taxon>
        <taxon>Mycosphaerellaceae</taxon>
        <taxon>Zasmidium</taxon>
    </lineage>
</organism>
<dbReference type="EMBL" id="JAXOVC010000004">
    <property type="protein sequence ID" value="KAK4502953.1"/>
    <property type="molecule type" value="Genomic_DNA"/>
</dbReference>
<feature type="transmembrane region" description="Helical" evidence="1">
    <location>
        <begin position="126"/>
        <end position="146"/>
    </location>
</feature>
<evidence type="ECO:0000256" key="1">
    <source>
        <dbReference type="SAM" id="Phobius"/>
    </source>
</evidence>